<name>A0A022R6Y2_ERYGU</name>
<evidence type="ECO:0000256" key="1">
    <source>
        <dbReference type="SAM" id="MobiDB-lite"/>
    </source>
</evidence>
<dbReference type="EMBL" id="KI630619">
    <property type="protein sequence ID" value="EYU35428.1"/>
    <property type="molecule type" value="Genomic_DNA"/>
</dbReference>
<feature type="compositionally biased region" description="Acidic residues" evidence="1">
    <location>
        <begin position="18"/>
        <end position="32"/>
    </location>
</feature>
<feature type="region of interest" description="Disordered" evidence="1">
    <location>
        <begin position="1"/>
        <end position="33"/>
    </location>
</feature>
<gene>
    <name evidence="2" type="ORF">MIMGU_mgv1a0194641mg</name>
</gene>
<organism evidence="2 3">
    <name type="scientific">Erythranthe guttata</name>
    <name type="common">Yellow monkey flower</name>
    <name type="synonym">Mimulus guttatus</name>
    <dbReference type="NCBI Taxonomy" id="4155"/>
    <lineage>
        <taxon>Eukaryota</taxon>
        <taxon>Viridiplantae</taxon>
        <taxon>Streptophyta</taxon>
        <taxon>Embryophyta</taxon>
        <taxon>Tracheophyta</taxon>
        <taxon>Spermatophyta</taxon>
        <taxon>Magnoliopsida</taxon>
        <taxon>eudicotyledons</taxon>
        <taxon>Gunneridae</taxon>
        <taxon>Pentapetalae</taxon>
        <taxon>asterids</taxon>
        <taxon>lamiids</taxon>
        <taxon>Lamiales</taxon>
        <taxon>Phrymaceae</taxon>
        <taxon>Erythranthe</taxon>
    </lineage>
</organism>
<evidence type="ECO:0000313" key="3">
    <source>
        <dbReference type="Proteomes" id="UP000030748"/>
    </source>
</evidence>
<dbReference type="Proteomes" id="UP000030748">
    <property type="component" value="Unassembled WGS sequence"/>
</dbReference>
<accession>A0A022R6Y2</accession>
<keyword evidence="3" id="KW-1185">Reference proteome</keyword>
<feature type="non-terminal residue" evidence="2">
    <location>
        <position position="1"/>
    </location>
</feature>
<proteinExistence type="predicted"/>
<feature type="compositionally biased region" description="Low complexity" evidence="1">
    <location>
        <begin position="73"/>
        <end position="91"/>
    </location>
</feature>
<feature type="non-terminal residue" evidence="2">
    <location>
        <position position="109"/>
    </location>
</feature>
<reference evidence="2 3" key="1">
    <citation type="journal article" date="2013" name="Proc. Natl. Acad. Sci. U.S.A.">
        <title>Fine-scale variation in meiotic recombination in Mimulus inferred from population shotgun sequencing.</title>
        <authorList>
            <person name="Hellsten U."/>
            <person name="Wright K.M."/>
            <person name="Jenkins J."/>
            <person name="Shu S."/>
            <person name="Yuan Y."/>
            <person name="Wessler S.R."/>
            <person name="Schmutz J."/>
            <person name="Willis J.H."/>
            <person name="Rokhsar D.S."/>
        </authorList>
    </citation>
    <scope>NUCLEOTIDE SEQUENCE [LARGE SCALE GENOMIC DNA]</scope>
    <source>
        <strain evidence="3">cv. DUN x IM62</strain>
    </source>
</reference>
<evidence type="ECO:0000313" key="2">
    <source>
        <dbReference type="EMBL" id="EYU35428.1"/>
    </source>
</evidence>
<sequence>DNPNMILLLDDQKQDSTNNEENDDDKREDDELGLSLRVSSSCISRVEEETNEKREELDRMRGFRAILQQGHDNNNQPQIISNNNNNLINSPAHNQRARLSVRARCEAAT</sequence>
<feature type="region of interest" description="Disordered" evidence="1">
    <location>
        <begin position="70"/>
        <end position="95"/>
    </location>
</feature>
<protein>
    <submittedName>
        <fullName evidence="2">Uncharacterized protein</fullName>
    </submittedName>
</protein>
<dbReference type="AlphaFoldDB" id="A0A022R6Y2"/>